<feature type="domain" description="DUF7436" evidence="2">
    <location>
        <begin position="109"/>
        <end position="265"/>
    </location>
</feature>
<dbReference type="SUPFAM" id="SSF46785">
    <property type="entry name" value="Winged helix' DNA-binding domain"/>
    <property type="match status" value="1"/>
</dbReference>
<accession>A0A2I8VMB8</accession>
<name>A0A2I8VMB8_9EURY</name>
<feature type="domain" description="Transcription regulator TrmB N-terminal" evidence="1">
    <location>
        <begin position="4"/>
        <end position="72"/>
    </location>
</feature>
<sequence length="267" mass="29710">MATLRDLGLSEYEARSYRALLRLGPATAKELSRASDVPMGRVYDVLNGLEQLGLVRSQASSRPKKYVGVEPETGLERLLDDKKAELDRKARQYESIVSELSTELDAHRPTDEQFWTAAVGPEDSAELLVERLAAADQRLVMVIGTPSPQFDIGRVSQQVVDRLDRALARGVEVSLLLSPDLVDYVPETVWDDYHDRLVTSEAFEARVDDAISGSFHLIDDVEVCIDVPNPLDPTQAFALIALTDPEFASNLKRTFDEQWVDAEPLSL</sequence>
<dbReference type="RefSeq" id="WP_103426750.1">
    <property type="nucleotide sequence ID" value="NZ_CP026309.1"/>
</dbReference>
<dbReference type="EMBL" id="CP026309">
    <property type="protein sequence ID" value="AUV83061.1"/>
    <property type="molecule type" value="Genomic_DNA"/>
</dbReference>
<dbReference type="PANTHER" id="PTHR34293:SF1">
    <property type="entry name" value="HTH-TYPE TRANSCRIPTIONAL REGULATOR TRMBL2"/>
    <property type="match status" value="1"/>
</dbReference>
<dbReference type="Pfam" id="PF24217">
    <property type="entry name" value="DUF7436"/>
    <property type="match status" value="1"/>
</dbReference>
<proteinExistence type="predicted"/>
<organism evidence="3 4">
    <name type="scientific">Salinigranum rubrum</name>
    <dbReference type="NCBI Taxonomy" id="755307"/>
    <lineage>
        <taxon>Archaea</taxon>
        <taxon>Methanobacteriati</taxon>
        <taxon>Methanobacteriota</taxon>
        <taxon>Stenosarchaea group</taxon>
        <taxon>Halobacteria</taxon>
        <taxon>Halobacteriales</taxon>
        <taxon>Haloferacaceae</taxon>
        <taxon>Salinigranum</taxon>
    </lineage>
</organism>
<dbReference type="InterPro" id="IPR036388">
    <property type="entry name" value="WH-like_DNA-bd_sf"/>
</dbReference>
<dbReference type="OrthoDB" id="202962at2157"/>
<protein>
    <submittedName>
        <fullName evidence="3">Transcriptional regulator</fullName>
    </submittedName>
</protein>
<dbReference type="Pfam" id="PF01978">
    <property type="entry name" value="TrmB"/>
    <property type="match status" value="1"/>
</dbReference>
<dbReference type="InterPro" id="IPR051797">
    <property type="entry name" value="TrmB-like"/>
</dbReference>
<evidence type="ECO:0000313" key="3">
    <source>
        <dbReference type="EMBL" id="AUV83061.1"/>
    </source>
</evidence>
<evidence type="ECO:0000259" key="2">
    <source>
        <dbReference type="Pfam" id="PF24217"/>
    </source>
</evidence>
<reference evidence="3 4" key="1">
    <citation type="submission" date="2018-01" db="EMBL/GenBank/DDBJ databases">
        <title>Complete genome sequence of Salinigranum rubrum GX10T, an extremely halophilic archaeon isolated from a marine solar saltern.</title>
        <authorList>
            <person name="Han S."/>
        </authorList>
    </citation>
    <scope>NUCLEOTIDE SEQUENCE [LARGE SCALE GENOMIC DNA]</scope>
    <source>
        <strain evidence="3 4">GX10</strain>
    </source>
</reference>
<dbReference type="InterPro" id="IPR002831">
    <property type="entry name" value="Tscrpt_reg_TrmB_N"/>
</dbReference>
<dbReference type="Proteomes" id="UP000236584">
    <property type="component" value="Chromosome"/>
</dbReference>
<dbReference type="KEGG" id="srub:C2R22_16580"/>
<gene>
    <name evidence="3" type="ORF">C2R22_16580</name>
</gene>
<evidence type="ECO:0000313" key="4">
    <source>
        <dbReference type="Proteomes" id="UP000236584"/>
    </source>
</evidence>
<dbReference type="GeneID" id="35593742"/>
<dbReference type="InterPro" id="IPR036390">
    <property type="entry name" value="WH_DNA-bd_sf"/>
</dbReference>
<evidence type="ECO:0000259" key="1">
    <source>
        <dbReference type="Pfam" id="PF01978"/>
    </source>
</evidence>
<dbReference type="Gene3D" id="1.10.10.10">
    <property type="entry name" value="Winged helix-like DNA-binding domain superfamily/Winged helix DNA-binding domain"/>
    <property type="match status" value="1"/>
</dbReference>
<dbReference type="InterPro" id="IPR055859">
    <property type="entry name" value="DUF7436"/>
</dbReference>
<keyword evidence="4" id="KW-1185">Reference proteome</keyword>
<dbReference type="AlphaFoldDB" id="A0A2I8VMB8"/>
<dbReference type="PANTHER" id="PTHR34293">
    <property type="entry name" value="HTH-TYPE TRANSCRIPTIONAL REGULATOR TRMBL2"/>
    <property type="match status" value="1"/>
</dbReference>